<accession>A0A5C2HBJ5</accession>
<proteinExistence type="predicted"/>
<dbReference type="Pfam" id="PF12118">
    <property type="entry name" value="SprA-related"/>
    <property type="match status" value="1"/>
</dbReference>
<gene>
    <name evidence="1" type="ORF">APAC_1457</name>
</gene>
<dbReference type="RefSeq" id="WP_130233496.1">
    <property type="nucleotide sequence ID" value="NZ_BMEF01000003.1"/>
</dbReference>
<reference evidence="2" key="2">
    <citation type="submission" date="2019-09" db="EMBL/GenBank/DDBJ databases">
        <title>Complete genome sequencing of four Arcobacter species reveals a diverse suite of mobile elements.</title>
        <authorList>
            <person name="On S.L.W."/>
            <person name="Miller W.G."/>
            <person name="Biggs P."/>
            <person name="Cornelius A."/>
            <person name="Vandamme P."/>
        </authorList>
    </citation>
    <scope>NUCLEOTIDE SEQUENCE [LARGE SCALE GENOMIC DNA]</scope>
    <source>
        <strain evidence="2">LMG 26638</strain>
    </source>
</reference>
<organism evidence="1 2">
    <name type="scientific">Malaciobacter pacificus</name>
    <dbReference type="NCBI Taxonomy" id="1080223"/>
    <lineage>
        <taxon>Bacteria</taxon>
        <taxon>Pseudomonadati</taxon>
        <taxon>Campylobacterota</taxon>
        <taxon>Epsilonproteobacteria</taxon>
        <taxon>Campylobacterales</taxon>
        <taxon>Arcobacteraceae</taxon>
        <taxon>Malaciobacter</taxon>
    </lineage>
</organism>
<evidence type="ECO:0000313" key="2">
    <source>
        <dbReference type="Proteomes" id="UP000322726"/>
    </source>
</evidence>
<evidence type="ECO:0000313" key="1">
    <source>
        <dbReference type="EMBL" id="QEP34566.1"/>
    </source>
</evidence>
<dbReference type="AlphaFoldDB" id="A0A5C2HBJ5"/>
<dbReference type="InterPro" id="IPR021973">
    <property type="entry name" value="SprA-related"/>
</dbReference>
<reference evidence="1 2" key="3">
    <citation type="submission" date="2019-09" db="EMBL/GenBank/DDBJ databases">
        <title>Taxonomic note: a critical rebuttal of the proposed division of the genus Arcobacter into six genera, emended descriptions of Arcobacter anaerophilus and the genus Arcobacter, and an assessment of genus-level boundaries for Epsilonproteobacteria using in silico genomic comparator tools.</title>
        <authorList>
            <person name="On S.L.W."/>
            <person name="Miller W.G."/>
            <person name="Biggs P."/>
            <person name="Cornelius A."/>
            <person name="Vandamme P."/>
        </authorList>
    </citation>
    <scope>NUCLEOTIDE SEQUENCE [LARGE SCALE GENOMIC DNA]</scope>
    <source>
        <strain evidence="1 2">LMG 26638</strain>
    </source>
</reference>
<dbReference type="EMBL" id="CP035928">
    <property type="protein sequence ID" value="QEP34566.1"/>
    <property type="molecule type" value="Genomic_DNA"/>
</dbReference>
<keyword evidence="2" id="KW-1185">Reference proteome</keyword>
<protein>
    <submittedName>
        <fullName evidence="1">SprA family protein</fullName>
    </submittedName>
</protein>
<dbReference type="KEGG" id="apai:APAC_1457"/>
<dbReference type="OrthoDB" id="9812722at2"/>
<dbReference type="Proteomes" id="UP000322726">
    <property type="component" value="Chromosome"/>
</dbReference>
<name>A0A5C2HBJ5_9BACT</name>
<sequence length="164" mass="18487">MEIYDSYQNISNIYQELAQKQSQLAQIDKDELSKSTFERNDSVLLSDGNYDENDYQRVLDRFQNRDQEVKTHEQVHASSTTTTSAMNYNYQLGPDGKLYAMGGSVRFDTSIPQDKEAASTKLEELKKAANAPGSLSSADAQIAQTANLNKMLIDSLREGFSYDY</sequence>
<reference evidence="1 2" key="1">
    <citation type="submission" date="2019-09" db="EMBL/GenBank/DDBJ databases">
        <title>Complete genome sequencing of four Arcobacter species reveals a diverse suite of mobile elements.</title>
        <authorList>
            <person name="Miller W.G."/>
            <person name="Yee E."/>
            <person name="Bono J.L."/>
        </authorList>
    </citation>
    <scope>NUCLEOTIDE SEQUENCE [LARGE SCALE GENOMIC DNA]</scope>
    <source>
        <strain evidence="1 2">LMG 26638</strain>
    </source>
</reference>